<feature type="transmembrane region" description="Helical" evidence="7">
    <location>
        <begin position="246"/>
        <end position="263"/>
    </location>
</feature>
<dbReference type="SUPFAM" id="SSF103473">
    <property type="entry name" value="MFS general substrate transporter"/>
    <property type="match status" value="1"/>
</dbReference>
<name>A0ABS4KFK5_9FIRM</name>
<feature type="transmembrane region" description="Helical" evidence="7">
    <location>
        <begin position="50"/>
        <end position="73"/>
    </location>
</feature>
<feature type="transmembrane region" description="Helical" evidence="7">
    <location>
        <begin position="275"/>
        <end position="294"/>
    </location>
</feature>
<dbReference type="PANTHER" id="PTHR43124:SF3">
    <property type="entry name" value="CHLORAMPHENICOL EFFLUX PUMP RV0191"/>
    <property type="match status" value="1"/>
</dbReference>
<dbReference type="RefSeq" id="WP_245311219.1">
    <property type="nucleotide sequence ID" value="NZ_JAGGLJ010000024.1"/>
</dbReference>
<keyword evidence="10" id="KW-1185">Reference proteome</keyword>
<reference evidence="9 10" key="1">
    <citation type="submission" date="2021-03" db="EMBL/GenBank/DDBJ databases">
        <title>Genomic Encyclopedia of Type Strains, Phase IV (KMG-IV): sequencing the most valuable type-strain genomes for metagenomic binning, comparative biology and taxonomic classification.</title>
        <authorList>
            <person name="Goeker M."/>
        </authorList>
    </citation>
    <scope>NUCLEOTIDE SEQUENCE [LARGE SCALE GENOMIC DNA]</scope>
    <source>
        <strain evidence="9 10">DSM 27563</strain>
    </source>
</reference>
<accession>A0ABS4KFK5</accession>
<feature type="transmembrane region" description="Helical" evidence="7">
    <location>
        <begin position="332"/>
        <end position="354"/>
    </location>
</feature>
<sequence>METIKNSKKAYIIETIMFFTYVFFGVNWIVGTTLTPEIMEYFKLSTFSSATFVSNAITIAKILGNLVAADILYKLFPKKAIGLASFSIFFGSMIAIIAPSYIFFIFGRFIMGFGGALYIVYFNPVVINYFTEDKRPFLNTVNNACYNIGSIVALICVGPVVNLLKNWKYSMAFFAMISLVLFIIWIIFGEDFEILKKNEKKSKLSIELKEKFTWILPFTYAGRLTLFLVFLTIFPISGLSVIDAKLLSVLIAIGGLFGSFFAMKIAKKSSRRLPVIRYSGLGMPICAVILLLTQSSIIEIIASFLVGVFIYLPLTSLFTIPQELEGMTISRLTAVMSLFWSISYIFETISYYLIGRIIDSRGYFVGLFIAAMLSLTCFIGSFLLPETGKINRN</sequence>
<keyword evidence="3" id="KW-1003">Cell membrane</keyword>
<organism evidence="9 10">
    <name type="scientific">Peptoniphilus stercorisuis</name>
    <dbReference type="NCBI Taxonomy" id="1436965"/>
    <lineage>
        <taxon>Bacteria</taxon>
        <taxon>Bacillati</taxon>
        <taxon>Bacillota</taxon>
        <taxon>Tissierellia</taxon>
        <taxon>Tissierellales</taxon>
        <taxon>Peptoniphilaceae</taxon>
        <taxon>Peptoniphilus</taxon>
    </lineage>
</organism>
<protein>
    <submittedName>
        <fullName evidence="9">MFS family permease</fullName>
    </submittedName>
</protein>
<feature type="transmembrane region" description="Helical" evidence="7">
    <location>
        <begin position="360"/>
        <end position="384"/>
    </location>
</feature>
<dbReference type="EMBL" id="JAGGLJ010000024">
    <property type="protein sequence ID" value="MBP2026160.1"/>
    <property type="molecule type" value="Genomic_DNA"/>
</dbReference>
<evidence type="ECO:0000256" key="1">
    <source>
        <dbReference type="ARBA" id="ARBA00004651"/>
    </source>
</evidence>
<proteinExistence type="predicted"/>
<dbReference type="Pfam" id="PF07690">
    <property type="entry name" value="MFS_1"/>
    <property type="match status" value="1"/>
</dbReference>
<evidence type="ECO:0000256" key="6">
    <source>
        <dbReference type="ARBA" id="ARBA00023136"/>
    </source>
</evidence>
<evidence type="ECO:0000256" key="7">
    <source>
        <dbReference type="SAM" id="Phobius"/>
    </source>
</evidence>
<evidence type="ECO:0000256" key="2">
    <source>
        <dbReference type="ARBA" id="ARBA00022448"/>
    </source>
</evidence>
<evidence type="ECO:0000259" key="8">
    <source>
        <dbReference type="PROSITE" id="PS50850"/>
    </source>
</evidence>
<feature type="transmembrane region" description="Helical" evidence="7">
    <location>
        <begin position="143"/>
        <end position="164"/>
    </location>
</feature>
<dbReference type="CDD" id="cd06174">
    <property type="entry name" value="MFS"/>
    <property type="match status" value="1"/>
</dbReference>
<evidence type="ECO:0000313" key="10">
    <source>
        <dbReference type="Proteomes" id="UP001519306"/>
    </source>
</evidence>
<keyword evidence="4 7" id="KW-0812">Transmembrane</keyword>
<dbReference type="InterPro" id="IPR020846">
    <property type="entry name" value="MFS_dom"/>
</dbReference>
<dbReference type="PROSITE" id="PS50850">
    <property type="entry name" value="MFS"/>
    <property type="match status" value="1"/>
</dbReference>
<feature type="domain" description="Major facilitator superfamily (MFS) profile" evidence="8">
    <location>
        <begin position="13"/>
        <end position="388"/>
    </location>
</feature>
<keyword evidence="2" id="KW-0813">Transport</keyword>
<dbReference type="PANTHER" id="PTHR43124">
    <property type="entry name" value="PURINE EFFLUX PUMP PBUE"/>
    <property type="match status" value="1"/>
</dbReference>
<evidence type="ECO:0000313" key="9">
    <source>
        <dbReference type="EMBL" id="MBP2026160.1"/>
    </source>
</evidence>
<evidence type="ECO:0000256" key="4">
    <source>
        <dbReference type="ARBA" id="ARBA00022692"/>
    </source>
</evidence>
<keyword evidence="5 7" id="KW-1133">Transmembrane helix</keyword>
<dbReference type="Gene3D" id="1.20.1250.20">
    <property type="entry name" value="MFS general substrate transporter like domains"/>
    <property type="match status" value="2"/>
</dbReference>
<feature type="transmembrane region" description="Helical" evidence="7">
    <location>
        <begin position="170"/>
        <end position="192"/>
    </location>
</feature>
<evidence type="ECO:0000256" key="3">
    <source>
        <dbReference type="ARBA" id="ARBA00022475"/>
    </source>
</evidence>
<comment type="caution">
    <text evidence="9">The sequence shown here is derived from an EMBL/GenBank/DDBJ whole genome shotgun (WGS) entry which is preliminary data.</text>
</comment>
<keyword evidence="6 7" id="KW-0472">Membrane</keyword>
<comment type="subcellular location">
    <subcellularLocation>
        <location evidence="1">Cell membrane</location>
        <topology evidence="1">Multi-pass membrane protein</topology>
    </subcellularLocation>
</comment>
<feature type="transmembrane region" description="Helical" evidence="7">
    <location>
        <begin position="109"/>
        <end position="131"/>
    </location>
</feature>
<gene>
    <name evidence="9" type="ORF">J2Z71_001718</name>
</gene>
<evidence type="ECO:0000256" key="5">
    <source>
        <dbReference type="ARBA" id="ARBA00022989"/>
    </source>
</evidence>
<dbReference type="InterPro" id="IPR036259">
    <property type="entry name" value="MFS_trans_sf"/>
</dbReference>
<feature type="transmembrane region" description="Helical" evidence="7">
    <location>
        <begin position="300"/>
        <end position="320"/>
    </location>
</feature>
<dbReference type="InterPro" id="IPR011701">
    <property type="entry name" value="MFS"/>
</dbReference>
<feature type="transmembrane region" description="Helical" evidence="7">
    <location>
        <begin position="212"/>
        <end position="234"/>
    </location>
</feature>
<dbReference type="InterPro" id="IPR050189">
    <property type="entry name" value="MFS_Efflux_Transporters"/>
</dbReference>
<feature type="transmembrane region" description="Helical" evidence="7">
    <location>
        <begin position="80"/>
        <end position="103"/>
    </location>
</feature>
<feature type="transmembrane region" description="Helical" evidence="7">
    <location>
        <begin position="12"/>
        <end position="30"/>
    </location>
</feature>
<dbReference type="Proteomes" id="UP001519306">
    <property type="component" value="Unassembled WGS sequence"/>
</dbReference>